<evidence type="ECO:0000256" key="2">
    <source>
        <dbReference type="SAM" id="Phobius"/>
    </source>
</evidence>
<reference evidence="3 4" key="1">
    <citation type="submission" date="2017-09" db="EMBL/GenBank/DDBJ databases">
        <title>Depth-based differentiation of microbial function through sediment-hosted aquifers and enrichment of novel symbionts in the deep terrestrial subsurface.</title>
        <authorList>
            <person name="Probst A.J."/>
            <person name="Ladd B."/>
            <person name="Jarett J.K."/>
            <person name="Geller-Mcgrath D.E."/>
            <person name="Sieber C.M."/>
            <person name="Emerson J.B."/>
            <person name="Anantharaman K."/>
            <person name="Thomas B.C."/>
            <person name="Malmstrom R."/>
            <person name="Stieglmeier M."/>
            <person name="Klingl A."/>
            <person name="Woyke T."/>
            <person name="Ryan C.M."/>
            <person name="Banfield J.F."/>
        </authorList>
    </citation>
    <scope>NUCLEOTIDE SEQUENCE [LARGE SCALE GENOMIC DNA]</scope>
    <source>
        <strain evidence="3">CG11_big_fil_rev_8_21_14_0_20_46_11</strain>
    </source>
</reference>
<evidence type="ECO:0000256" key="1">
    <source>
        <dbReference type="SAM" id="Coils"/>
    </source>
</evidence>
<organism evidence="3 4">
    <name type="scientific">Candidatus Taylorbacteria bacterium CG11_big_fil_rev_8_21_14_0_20_46_11</name>
    <dbReference type="NCBI Taxonomy" id="1975025"/>
    <lineage>
        <taxon>Bacteria</taxon>
        <taxon>Candidatus Tayloriibacteriota</taxon>
    </lineage>
</organism>
<keyword evidence="2" id="KW-0472">Membrane</keyword>
<accession>A0A2H0K9X8</accession>
<feature type="coiled-coil region" evidence="1">
    <location>
        <begin position="62"/>
        <end position="96"/>
    </location>
</feature>
<proteinExistence type="predicted"/>
<dbReference type="AlphaFoldDB" id="A0A2H0K9X8"/>
<comment type="caution">
    <text evidence="3">The sequence shown here is derived from an EMBL/GenBank/DDBJ whole genome shotgun (WGS) entry which is preliminary data.</text>
</comment>
<dbReference type="Proteomes" id="UP000229342">
    <property type="component" value="Unassembled WGS sequence"/>
</dbReference>
<keyword evidence="1" id="KW-0175">Coiled coil</keyword>
<sequence length="156" mass="17778">MKNVILTIIAFTFVFTVYFFVLRNLLPEWAESGQFGDMFGGLNAFFSGLAFLGVIYAIFLQREELGLQRKELELTREELKRTAEAQEKSEKALSKQAASLKVTAKLNGLSAILQHFNTLIELTNSEKYGINEIKFNLLKHDADEIIEKVKNLIEDK</sequence>
<keyword evidence="2" id="KW-1133">Transmembrane helix</keyword>
<feature type="transmembrane region" description="Helical" evidence="2">
    <location>
        <begin position="38"/>
        <end position="60"/>
    </location>
</feature>
<feature type="transmembrane region" description="Helical" evidence="2">
    <location>
        <begin position="5"/>
        <end position="26"/>
    </location>
</feature>
<evidence type="ECO:0000313" key="3">
    <source>
        <dbReference type="EMBL" id="PIQ68035.1"/>
    </source>
</evidence>
<dbReference type="EMBL" id="PCVG01000085">
    <property type="protein sequence ID" value="PIQ68035.1"/>
    <property type="molecule type" value="Genomic_DNA"/>
</dbReference>
<keyword evidence="2" id="KW-0812">Transmembrane</keyword>
<protein>
    <submittedName>
        <fullName evidence="3">Uncharacterized protein</fullName>
    </submittedName>
</protein>
<name>A0A2H0K9X8_9BACT</name>
<evidence type="ECO:0000313" key="4">
    <source>
        <dbReference type="Proteomes" id="UP000229342"/>
    </source>
</evidence>
<gene>
    <name evidence="3" type="ORF">COV91_06160</name>
</gene>